<keyword evidence="2" id="KW-1185">Reference proteome</keyword>
<accession>A0A076G4T9</accession>
<dbReference type="GeneID" id="22276343"/>
<dbReference type="KEGG" id="vg:22276343"/>
<organism evidence="1 2">
    <name type="scientific">Staphylococcus phage MCE-2014</name>
    <dbReference type="NCBI Taxonomy" id="1524910"/>
    <lineage>
        <taxon>Viruses</taxon>
        <taxon>Duplodnaviria</taxon>
        <taxon>Heunggongvirae</taxon>
        <taxon>Uroviricota</taxon>
        <taxon>Caudoviricetes</taxon>
        <taxon>Herelleviridae</taxon>
        <taxon>Twortvirinae</taxon>
        <taxon>Kayvirus</taxon>
        <taxon>Kayvirus MCE2014</taxon>
    </lineage>
</organism>
<protein>
    <submittedName>
        <fullName evidence="1">Uncharacterized protein</fullName>
    </submittedName>
</protein>
<proteinExistence type="predicted"/>
<name>A0A076G4T9_9CAUD</name>
<dbReference type="RefSeq" id="YP_009098085.1">
    <property type="nucleotide sequence ID" value="NC_025416.1"/>
</dbReference>
<dbReference type="EMBL" id="KJ888149">
    <property type="protein sequence ID" value="AII26995.1"/>
    <property type="molecule type" value="Genomic_DNA"/>
</dbReference>
<dbReference type="Proteomes" id="UP000028960">
    <property type="component" value="Segment"/>
</dbReference>
<sequence length="287" mass="32415">MLKGFSEHVDKPTTIKTLYKTLTSGKVELLGVSYDSDYFPSGVTVQSYIEDISNEDEGLQFVNKVNVVESMKQAVVGMNNQLGSSGLGYVRTEQLKKELEETGLMTDLLARGTNLTSTKKVDIVSTFIEPEVTYQDITIAKDIKLRLYKLEEESPLNGYTHIVYLLTTEKLYDGQTLFGMLSKKDKLSKGDTDKLLAFFRNNSLISKSVFCVKLLSKDYYFNLYNTHETGIFFLEDTDIITIACGQSYVKVNTKDIKSSYVKIEDKTHKLTELVINLKGDDTLTILF</sequence>
<evidence type="ECO:0000313" key="2">
    <source>
        <dbReference type="Proteomes" id="UP000028960"/>
    </source>
</evidence>
<evidence type="ECO:0000313" key="1">
    <source>
        <dbReference type="EMBL" id="AII26995.1"/>
    </source>
</evidence>
<reference evidence="1 2" key="1">
    <citation type="journal article" date="2014" name="Appl. Environ. Microbiol.">
        <title>Combined Use of Bacteriophage K and a Novel Bacteriophage To Reduce Staphylococcus aureus Biofilm Formation.</title>
        <authorList>
            <person name="Alves D.R."/>
            <person name="Gaudion A."/>
            <person name="Bean J.E."/>
            <person name="Perez Esteban P."/>
            <person name="Arnot T.C."/>
            <person name="Harper D.R."/>
            <person name="Kot W."/>
            <person name="Hansen L.H."/>
            <person name="Enright M.C."/>
            <person name="Jenkins A.T."/>
        </authorList>
    </citation>
    <scope>NUCLEOTIDE SEQUENCE [LARGE SCALE GENOMIC DNA]</scope>
</reference>